<evidence type="ECO:0000313" key="2">
    <source>
        <dbReference type="Proteomes" id="UP000320184"/>
    </source>
</evidence>
<evidence type="ECO:0000313" key="1">
    <source>
        <dbReference type="EMBL" id="TMQ52996.1"/>
    </source>
</evidence>
<sequence length="127" mass="13690">MSTIDHHHRRVSRGFTLLALAAVLAVTAAALSRCRPVGDSVAGVDLTTANPKLNHRSDCVRQCNKDFNQAHTEEVERHAAALQDCAGDADCIAAENRFHQDQQHRLVKAMQNCKSSCYNEGGGGGGH</sequence>
<proteinExistence type="predicted"/>
<name>A0A538SNR2_UNCEI</name>
<protein>
    <submittedName>
        <fullName evidence="1">Uncharacterized protein</fullName>
    </submittedName>
</protein>
<reference evidence="1 2" key="1">
    <citation type="journal article" date="2019" name="Nat. Microbiol.">
        <title>Mediterranean grassland soil C-N compound turnover is dependent on rainfall and depth, and is mediated by genomically divergent microorganisms.</title>
        <authorList>
            <person name="Diamond S."/>
            <person name="Andeer P.F."/>
            <person name="Li Z."/>
            <person name="Crits-Christoph A."/>
            <person name="Burstein D."/>
            <person name="Anantharaman K."/>
            <person name="Lane K.R."/>
            <person name="Thomas B.C."/>
            <person name="Pan C."/>
            <person name="Northen T.R."/>
            <person name="Banfield J.F."/>
        </authorList>
    </citation>
    <scope>NUCLEOTIDE SEQUENCE [LARGE SCALE GENOMIC DNA]</scope>
    <source>
        <strain evidence="1">WS_3</strain>
    </source>
</reference>
<comment type="caution">
    <text evidence="1">The sequence shown here is derived from an EMBL/GenBank/DDBJ whole genome shotgun (WGS) entry which is preliminary data.</text>
</comment>
<dbReference type="AlphaFoldDB" id="A0A538SNR2"/>
<dbReference type="Proteomes" id="UP000320184">
    <property type="component" value="Unassembled WGS sequence"/>
</dbReference>
<dbReference type="EMBL" id="VBOT01000025">
    <property type="protein sequence ID" value="TMQ52996.1"/>
    <property type="molecule type" value="Genomic_DNA"/>
</dbReference>
<organism evidence="1 2">
    <name type="scientific">Eiseniibacteriota bacterium</name>
    <dbReference type="NCBI Taxonomy" id="2212470"/>
    <lineage>
        <taxon>Bacteria</taxon>
        <taxon>Candidatus Eiseniibacteriota</taxon>
    </lineage>
</organism>
<gene>
    <name evidence="1" type="ORF">E6K73_01990</name>
</gene>
<accession>A0A538SNR2</accession>